<dbReference type="Gramene" id="mRNA:MD14G0073400">
    <property type="protein sequence ID" value="mRNA:MD14G0073400"/>
    <property type="gene ID" value="MD14G0073400"/>
</dbReference>
<dbReference type="KEGG" id="mdm:103454572"/>
<dbReference type="SMR" id="A0A498I1L6"/>
<dbReference type="InterPro" id="IPR029063">
    <property type="entry name" value="SAM-dependent_MTases_sf"/>
</dbReference>
<dbReference type="Proteomes" id="UP000290289">
    <property type="component" value="Chromosome 14"/>
</dbReference>
<dbReference type="PANTHER" id="PTHR45180">
    <property type="entry name" value="OS01G0307686 PROTEIN"/>
    <property type="match status" value="1"/>
</dbReference>
<name>A0A498I1L6_MALDO</name>
<protein>
    <recommendedName>
        <fullName evidence="1">Methyltransferase type 11 domain-containing protein</fullName>
    </recommendedName>
</protein>
<dbReference type="STRING" id="3750.A0A498I1L6"/>
<feature type="domain" description="Methyltransferase type 11" evidence="1">
    <location>
        <begin position="39"/>
        <end position="134"/>
    </location>
</feature>
<sequence>MSELFIKQSKQYAETRPCYPEELFEYIASKTPCHDLAWDVGTGSGQAARSLAGIFKNVIATDTSQKQLELAPKLPNISYEHTPPVMSIAEVEQKLTPKSSVDLVIVAQALHWFDLPNFYQQVKHVLKKPNGVLAAWCYTVPRVNSIVDTVFDRFYTVDSDPYWDPARKLVDDKYKSIEFPFEPVDGEENTGPFEFVTEQLMDLDGFFTYIRSWSAYQTAKEKGVELLSSHMIEAFKQTWNEGGDHGQKVVKFPVNLRIGKVEKQY</sequence>
<dbReference type="EMBL" id="RDQH01000340">
    <property type="protein sequence ID" value="RXH76809.1"/>
    <property type="molecule type" value="Genomic_DNA"/>
</dbReference>
<comment type="caution">
    <text evidence="2">The sequence shown here is derived from an EMBL/GenBank/DDBJ whole genome shotgun (WGS) entry which is preliminary data.</text>
</comment>
<dbReference type="AlphaFoldDB" id="A0A498I1L6"/>
<dbReference type="Gene3D" id="3.40.50.150">
    <property type="entry name" value="Vaccinia Virus protein VP39"/>
    <property type="match status" value="1"/>
</dbReference>
<organism evidence="2 3">
    <name type="scientific">Malus domestica</name>
    <name type="common">Apple</name>
    <name type="synonym">Pyrus malus</name>
    <dbReference type="NCBI Taxonomy" id="3750"/>
    <lineage>
        <taxon>Eukaryota</taxon>
        <taxon>Viridiplantae</taxon>
        <taxon>Streptophyta</taxon>
        <taxon>Embryophyta</taxon>
        <taxon>Tracheophyta</taxon>
        <taxon>Spermatophyta</taxon>
        <taxon>Magnoliopsida</taxon>
        <taxon>eudicotyledons</taxon>
        <taxon>Gunneridae</taxon>
        <taxon>Pentapetalae</taxon>
        <taxon>rosids</taxon>
        <taxon>fabids</taxon>
        <taxon>Rosales</taxon>
        <taxon>Rosaceae</taxon>
        <taxon>Amygdaloideae</taxon>
        <taxon>Maleae</taxon>
        <taxon>Malus</taxon>
    </lineage>
</organism>
<gene>
    <name evidence="2" type="ORF">DVH24_019697</name>
</gene>
<dbReference type="CDD" id="cd02440">
    <property type="entry name" value="AdoMet_MTases"/>
    <property type="match status" value="1"/>
</dbReference>
<keyword evidence="3" id="KW-1185">Reference proteome</keyword>
<evidence type="ECO:0000313" key="3">
    <source>
        <dbReference type="Proteomes" id="UP000290289"/>
    </source>
</evidence>
<dbReference type="PANTHER" id="PTHR45180:SF1">
    <property type="entry name" value="OS01G0307686 PROTEIN"/>
    <property type="match status" value="1"/>
</dbReference>
<proteinExistence type="predicted"/>
<reference evidence="2 3" key="1">
    <citation type="submission" date="2018-10" db="EMBL/GenBank/DDBJ databases">
        <title>A high-quality apple genome assembly.</title>
        <authorList>
            <person name="Hu J."/>
        </authorList>
    </citation>
    <scope>NUCLEOTIDE SEQUENCE [LARGE SCALE GENOMIC DNA]</scope>
    <source>
        <strain evidence="3">cv. HFTH1</strain>
        <tissue evidence="2">Young leaf</tissue>
    </source>
</reference>
<dbReference type="GO" id="GO:0008757">
    <property type="term" value="F:S-adenosylmethionine-dependent methyltransferase activity"/>
    <property type="evidence" value="ECO:0007669"/>
    <property type="project" value="InterPro"/>
</dbReference>
<dbReference type="InterPro" id="IPR013216">
    <property type="entry name" value="Methyltransf_11"/>
</dbReference>
<evidence type="ECO:0000259" key="1">
    <source>
        <dbReference type="Pfam" id="PF08241"/>
    </source>
</evidence>
<dbReference type="OrthoDB" id="10027013at2759"/>
<dbReference type="SUPFAM" id="SSF53335">
    <property type="entry name" value="S-adenosyl-L-methionine-dependent methyltransferases"/>
    <property type="match status" value="1"/>
</dbReference>
<evidence type="ECO:0000313" key="2">
    <source>
        <dbReference type="EMBL" id="RXH76809.1"/>
    </source>
</evidence>
<dbReference type="Pfam" id="PF08241">
    <property type="entry name" value="Methyltransf_11"/>
    <property type="match status" value="1"/>
</dbReference>
<accession>A0A498I1L6</accession>